<dbReference type="AlphaFoldDB" id="A0A6I2RNF1"/>
<name>A0A6I2RNF1_FLAPL</name>
<evidence type="ECO:0000313" key="4">
    <source>
        <dbReference type="EMBL" id="MSB50523.1"/>
    </source>
</evidence>
<keyword evidence="1" id="KW-1133">Transmembrane helix</keyword>
<comment type="caution">
    <text evidence="4">The sequence shown here is derived from an EMBL/GenBank/DDBJ whole genome shotgun (WGS) entry which is preliminary data.</text>
</comment>
<evidence type="ECO:0000259" key="3">
    <source>
        <dbReference type="Pfam" id="PF18705"/>
    </source>
</evidence>
<feature type="transmembrane region" description="Helical" evidence="1">
    <location>
        <begin position="37"/>
        <end position="59"/>
    </location>
</feature>
<dbReference type="InterPro" id="IPR040680">
    <property type="entry name" value="DUF5643"/>
</dbReference>
<accession>A0A6I2RNF1</accession>
<organism evidence="4 5">
    <name type="scientific">Flavonifractor plautii</name>
    <name type="common">Fusobacterium plautii</name>
    <dbReference type="NCBI Taxonomy" id="292800"/>
    <lineage>
        <taxon>Bacteria</taxon>
        <taxon>Bacillati</taxon>
        <taxon>Bacillota</taxon>
        <taxon>Clostridia</taxon>
        <taxon>Eubacteriales</taxon>
        <taxon>Oscillospiraceae</taxon>
        <taxon>Flavonifractor</taxon>
    </lineage>
</organism>
<feature type="domain" description="DUF4179" evidence="2">
    <location>
        <begin position="39"/>
        <end position="129"/>
    </location>
</feature>
<reference evidence="4 5" key="1">
    <citation type="journal article" date="2019" name="Nat. Med.">
        <title>A library of human gut bacterial isolates paired with longitudinal multiomics data enables mechanistic microbiome research.</title>
        <authorList>
            <person name="Poyet M."/>
            <person name="Groussin M."/>
            <person name="Gibbons S.M."/>
            <person name="Avila-Pacheco J."/>
            <person name="Jiang X."/>
            <person name="Kearney S.M."/>
            <person name="Perrotta A.R."/>
            <person name="Berdy B."/>
            <person name="Zhao S."/>
            <person name="Lieberman T.D."/>
            <person name="Swanson P.K."/>
            <person name="Smith M."/>
            <person name="Roesemann S."/>
            <person name="Alexander J.E."/>
            <person name="Rich S.A."/>
            <person name="Livny J."/>
            <person name="Vlamakis H."/>
            <person name="Clish C."/>
            <person name="Bullock K."/>
            <person name="Deik A."/>
            <person name="Scott J."/>
            <person name="Pierce K.A."/>
            <person name="Xavier R.J."/>
            <person name="Alm E.J."/>
        </authorList>
    </citation>
    <scope>NUCLEOTIDE SEQUENCE [LARGE SCALE GENOMIC DNA]</scope>
    <source>
        <strain evidence="4 5">BIOML-A5</strain>
    </source>
</reference>
<evidence type="ECO:0000313" key="5">
    <source>
        <dbReference type="Proteomes" id="UP000429811"/>
    </source>
</evidence>
<dbReference type="InterPro" id="IPR025436">
    <property type="entry name" value="DUF4179"/>
</dbReference>
<dbReference type="Gene3D" id="2.60.40.1630">
    <property type="entry name" value="bacillus anthracis domain"/>
    <property type="match status" value="1"/>
</dbReference>
<dbReference type="Pfam" id="PF18705">
    <property type="entry name" value="DUF5643"/>
    <property type="match status" value="1"/>
</dbReference>
<gene>
    <name evidence="4" type="ORF">GKE90_17800</name>
</gene>
<feature type="domain" description="DUF5643" evidence="3">
    <location>
        <begin position="231"/>
        <end position="336"/>
    </location>
</feature>
<proteinExistence type="predicted"/>
<evidence type="ECO:0000259" key="2">
    <source>
        <dbReference type="Pfam" id="PF13786"/>
    </source>
</evidence>
<dbReference type="Proteomes" id="UP000429811">
    <property type="component" value="Unassembled WGS sequence"/>
</dbReference>
<sequence length="458" mass="50268">MDRMEEYKALRDAPEELPPALEGAVARARARARRRRLWRRISAPAGSVAAVFAAFVLLVNLSTPFALACGKVPVLKELAAAVAFSPSLKAAVEHDFIQYIGQSQTDNGITLHLEYLFPDRGQLQFYATVTGPEEFSSFMVHPVLTDESGQPLETYGSTSKSVHPGELSNAFTVFPFGDAAFPETLYLTCEISGHRGGATEPPEPLEGDPSAPYAVVSFRLPLDTALLAQGETLEVDRWINLDGNKLHIQALELYPTHARLLLEEEPTNRESLRGLDFYLADGRGNRYAAGSSGGTVSQGGAYWCESPYFSPDRNLTLCITGAEWLEKGKEYVTVDLETGRALTPLPVDVRVSARRDGDNAEVAFYAPMPPEADEDHLVFRQLGTMDYRAPDGSTVAITGVTSYHSDVLWQGTSDEIPLPEGWFIEKYTIESCLWDTIDMGLHATRETCFKTPVSVPLA</sequence>
<dbReference type="EMBL" id="WKPO01000035">
    <property type="protein sequence ID" value="MSB50523.1"/>
    <property type="molecule type" value="Genomic_DNA"/>
</dbReference>
<evidence type="ECO:0000256" key="1">
    <source>
        <dbReference type="SAM" id="Phobius"/>
    </source>
</evidence>
<keyword evidence="1" id="KW-0812">Transmembrane</keyword>
<dbReference type="Pfam" id="PF13786">
    <property type="entry name" value="DUF4179"/>
    <property type="match status" value="1"/>
</dbReference>
<protein>
    <submittedName>
        <fullName evidence="4">DUF4179 domain-containing protein</fullName>
    </submittedName>
</protein>
<dbReference type="RefSeq" id="WP_138308499.1">
    <property type="nucleotide sequence ID" value="NZ_JADMSX010000046.1"/>
</dbReference>
<keyword evidence="1" id="KW-0472">Membrane</keyword>